<protein>
    <submittedName>
        <fullName evidence="1">Uncharacterized protein</fullName>
    </submittedName>
</protein>
<dbReference type="OrthoDB" id="6437006at2759"/>
<dbReference type="Proteomes" id="UP000887116">
    <property type="component" value="Unassembled WGS sequence"/>
</dbReference>
<dbReference type="EMBL" id="BMAO01020191">
    <property type="protein sequence ID" value="GFQ65541.1"/>
    <property type="molecule type" value="Genomic_DNA"/>
</dbReference>
<name>A0A8X6K7T7_TRICU</name>
<reference evidence="1" key="1">
    <citation type="submission" date="2020-07" db="EMBL/GenBank/DDBJ databases">
        <title>Multicomponent nature underlies the extraordinary mechanical properties of spider dragline silk.</title>
        <authorList>
            <person name="Kono N."/>
            <person name="Nakamura H."/>
            <person name="Mori M."/>
            <person name="Yoshida Y."/>
            <person name="Ohtoshi R."/>
            <person name="Malay A.D."/>
            <person name="Moran D.A.P."/>
            <person name="Tomita M."/>
            <person name="Numata K."/>
            <person name="Arakawa K."/>
        </authorList>
    </citation>
    <scope>NUCLEOTIDE SEQUENCE</scope>
</reference>
<comment type="caution">
    <text evidence="1">The sequence shown here is derived from an EMBL/GenBank/DDBJ whole genome shotgun (WGS) entry which is preliminary data.</text>
</comment>
<accession>A0A8X6K7T7</accession>
<organism evidence="1 2">
    <name type="scientific">Trichonephila clavata</name>
    <name type="common">Joro spider</name>
    <name type="synonym">Nephila clavata</name>
    <dbReference type="NCBI Taxonomy" id="2740835"/>
    <lineage>
        <taxon>Eukaryota</taxon>
        <taxon>Metazoa</taxon>
        <taxon>Ecdysozoa</taxon>
        <taxon>Arthropoda</taxon>
        <taxon>Chelicerata</taxon>
        <taxon>Arachnida</taxon>
        <taxon>Araneae</taxon>
        <taxon>Araneomorphae</taxon>
        <taxon>Entelegynae</taxon>
        <taxon>Araneoidea</taxon>
        <taxon>Nephilidae</taxon>
        <taxon>Trichonephila</taxon>
    </lineage>
</organism>
<keyword evidence="2" id="KW-1185">Reference proteome</keyword>
<proteinExistence type="predicted"/>
<dbReference type="AlphaFoldDB" id="A0A8X6K7T7"/>
<evidence type="ECO:0000313" key="1">
    <source>
        <dbReference type="EMBL" id="GFQ65541.1"/>
    </source>
</evidence>
<sequence length="110" mass="12314">MFGKADLISAAHEGNGKLYEASRICPYSLMIMWFIFQHDHISTIRPRTNLSIFQEEEPEKEIEKCSLCHTHPKECACVECGAQTCKKCSKAIPSGKVCKFASALISNFLS</sequence>
<gene>
    <name evidence="1" type="ORF">TNCT_368941</name>
</gene>
<evidence type="ECO:0000313" key="2">
    <source>
        <dbReference type="Proteomes" id="UP000887116"/>
    </source>
</evidence>